<sequence>MPGNQDGTESDLSITEESNTPGSSQMRRKNKTTSNEDRERVIQANENGYTPSMIAEMLSMKRSTVYSILKKYFKTSEAEASKRGGIKPKKLKSAAVADIQSWIDEDCAISLKKLSQKIFERHSIQVSATTIAREIKNFNYTFKRIKLLPERRNTLNTVEIRKEYASAYNRCAQRLPQAAVVFIDEVGFNVCMRTSMGRSLKGTAAGKVVPQIRVRNISIVCAINRSGILYYMSRSKAINQQTFVQFIEELKEKMNGLVVGHSPLLIMDNVAFHKCTAVREARLDSQTIPTWKELRDELDRLSSLIYYEPRRREANLPRPDRAQPSSKPTRPSRVALSATMGNSQPSKDARPTYKGVSVLNGQEVTRRCYACDKLGHVGTLCPELRVRSALERVIRCCT</sequence>
<dbReference type="VEuPathDB" id="VectorBase:ACUA020549"/>
<keyword evidence="2" id="KW-0863">Zinc-finger</keyword>
<dbReference type="EMBL" id="AXCM01021011">
    <property type="status" value="NOT_ANNOTATED_CDS"/>
    <property type="molecule type" value="Genomic_DNA"/>
</dbReference>
<dbReference type="GO" id="GO:0003676">
    <property type="term" value="F:nucleic acid binding"/>
    <property type="evidence" value="ECO:0007669"/>
    <property type="project" value="InterPro"/>
</dbReference>
<proteinExistence type="predicted"/>
<dbReference type="NCBIfam" id="NF033545">
    <property type="entry name" value="transpos_IS630"/>
    <property type="match status" value="1"/>
</dbReference>
<dbReference type="SUPFAM" id="SSF46689">
    <property type="entry name" value="Homeodomain-like"/>
    <property type="match status" value="1"/>
</dbReference>
<dbReference type="InterPro" id="IPR036397">
    <property type="entry name" value="RNaseH_sf"/>
</dbReference>
<feature type="compositionally biased region" description="Polar residues" evidence="3">
    <location>
        <begin position="1"/>
        <end position="25"/>
    </location>
</feature>
<organism evidence="5 6">
    <name type="scientific">Anopheles culicifacies</name>
    <dbReference type="NCBI Taxonomy" id="139723"/>
    <lineage>
        <taxon>Eukaryota</taxon>
        <taxon>Metazoa</taxon>
        <taxon>Ecdysozoa</taxon>
        <taxon>Arthropoda</taxon>
        <taxon>Hexapoda</taxon>
        <taxon>Insecta</taxon>
        <taxon>Pterygota</taxon>
        <taxon>Neoptera</taxon>
        <taxon>Endopterygota</taxon>
        <taxon>Diptera</taxon>
        <taxon>Nematocera</taxon>
        <taxon>Culicoidea</taxon>
        <taxon>Culicidae</taxon>
        <taxon>Anophelinae</taxon>
        <taxon>Anopheles</taxon>
        <taxon>culicifacies species complex</taxon>
    </lineage>
</organism>
<dbReference type="STRING" id="139723.A0A182MKK7"/>
<dbReference type="InterPro" id="IPR009057">
    <property type="entry name" value="Homeodomain-like_sf"/>
</dbReference>
<name>A0A182MKK7_9DIPT</name>
<reference evidence="6" key="1">
    <citation type="submission" date="2013-09" db="EMBL/GenBank/DDBJ databases">
        <title>The Genome Sequence of Anopheles culicifacies species A.</title>
        <authorList>
            <consortium name="The Broad Institute Genomics Platform"/>
            <person name="Neafsey D.E."/>
            <person name="Besansky N."/>
            <person name="Howell P."/>
            <person name="Walton C."/>
            <person name="Young S.K."/>
            <person name="Zeng Q."/>
            <person name="Gargeya S."/>
            <person name="Fitzgerald M."/>
            <person name="Haas B."/>
            <person name="Abouelleil A."/>
            <person name="Allen A.W."/>
            <person name="Alvarado L."/>
            <person name="Arachchi H.M."/>
            <person name="Berlin A.M."/>
            <person name="Chapman S.B."/>
            <person name="Gainer-Dewar J."/>
            <person name="Goldberg J."/>
            <person name="Griggs A."/>
            <person name="Gujja S."/>
            <person name="Hansen M."/>
            <person name="Howarth C."/>
            <person name="Imamovic A."/>
            <person name="Ireland A."/>
            <person name="Larimer J."/>
            <person name="McCowan C."/>
            <person name="Murphy C."/>
            <person name="Pearson M."/>
            <person name="Poon T.W."/>
            <person name="Priest M."/>
            <person name="Roberts A."/>
            <person name="Saif S."/>
            <person name="Shea T."/>
            <person name="Sisk P."/>
            <person name="Sykes S."/>
            <person name="Wortman J."/>
            <person name="Nusbaum C."/>
            <person name="Birren B."/>
        </authorList>
    </citation>
    <scope>NUCLEOTIDE SEQUENCE [LARGE SCALE GENOMIC DNA]</scope>
    <source>
        <strain evidence="6">A-37</strain>
    </source>
</reference>
<feature type="region of interest" description="Disordered" evidence="3">
    <location>
        <begin position="315"/>
        <end position="354"/>
    </location>
</feature>
<dbReference type="InterPro" id="IPR010332">
    <property type="entry name" value="ATPase_terminase-su_N"/>
</dbReference>
<protein>
    <recommendedName>
        <fullName evidence="4">CCHC-type domain-containing protein</fullName>
    </recommendedName>
</protein>
<dbReference type="Pfam" id="PF06056">
    <property type="entry name" value="Terminase_5"/>
    <property type="match status" value="1"/>
</dbReference>
<dbReference type="InterPro" id="IPR001878">
    <property type="entry name" value="Znf_CCHC"/>
</dbReference>
<accession>A0A182MKK7</accession>
<feature type="domain" description="CCHC-type" evidence="4">
    <location>
        <begin position="366"/>
        <end position="383"/>
    </location>
</feature>
<keyword evidence="2" id="KW-0479">Metal-binding</keyword>
<dbReference type="InterPro" id="IPR047655">
    <property type="entry name" value="Transpos_IS630-like"/>
</dbReference>
<dbReference type="InterPro" id="IPR036388">
    <property type="entry name" value="WH-like_DNA-bd_sf"/>
</dbReference>
<dbReference type="GO" id="GO:0005634">
    <property type="term" value="C:nucleus"/>
    <property type="evidence" value="ECO:0007669"/>
    <property type="project" value="UniProtKB-SubCell"/>
</dbReference>
<evidence type="ECO:0000256" key="3">
    <source>
        <dbReference type="SAM" id="MobiDB-lite"/>
    </source>
</evidence>
<dbReference type="Gene3D" id="1.10.10.10">
    <property type="entry name" value="Winged helix-like DNA-binding domain superfamily/Winged helix DNA-binding domain"/>
    <property type="match status" value="1"/>
</dbReference>
<dbReference type="PROSITE" id="PS50158">
    <property type="entry name" value="ZF_CCHC"/>
    <property type="match status" value="1"/>
</dbReference>
<evidence type="ECO:0000256" key="2">
    <source>
        <dbReference type="PROSITE-ProRule" id="PRU00047"/>
    </source>
</evidence>
<dbReference type="InterPro" id="IPR038717">
    <property type="entry name" value="Tc1-like_DDE_dom"/>
</dbReference>
<dbReference type="Gene3D" id="3.30.420.10">
    <property type="entry name" value="Ribonuclease H-like superfamily/Ribonuclease H"/>
    <property type="match status" value="1"/>
</dbReference>
<evidence type="ECO:0000313" key="5">
    <source>
        <dbReference type="EnsemblMetazoa" id="ACUA020549-PA"/>
    </source>
</evidence>
<dbReference type="Pfam" id="PF13358">
    <property type="entry name" value="DDE_3"/>
    <property type="match status" value="1"/>
</dbReference>
<dbReference type="AlphaFoldDB" id="A0A182MKK7"/>
<evidence type="ECO:0000259" key="4">
    <source>
        <dbReference type="PROSITE" id="PS50158"/>
    </source>
</evidence>
<dbReference type="EnsemblMetazoa" id="ACUA020549-RA">
    <property type="protein sequence ID" value="ACUA020549-PA"/>
    <property type="gene ID" value="ACUA020549"/>
</dbReference>
<evidence type="ECO:0000256" key="1">
    <source>
        <dbReference type="ARBA" id="ARBA00004123"/>
    </source>
</evidence>
<dbReference type="PANTHER" id="PTHR46564:SF1">
    <property type="entry name" value="TRANSPOSASE"/>
    <property type="match status" value="1"/>
</dbReference>
<keyword evidence="6" id="KW-1185">Reference proteome</keyword>
<keyword evidence="2" id="KW-0862">Zinc</keyword>
<reference evidence="5" key="2">
    <citation type="submission" date="2020-05" db="UniProtKB">
        <authorList>
            <consortium name="EnsemblMetazoa"/>
        </authorList>
    </citation>
    <scope>IDENTIFICATION</scope>
    <source>
        <strain evidence="5">A-37</strain>
    </source>
</reference>
<feature type="region of interest" description="Disordered" evidence="3">
    <location>
        <begin position="1"/>
        <end position="43"/>
    </location>
</feature>
<dbReference type="Proteomes" id="UP000075883">
    <property type="component" value="Unassembled WGS sequence"/>
</dbReference>
<comment type="subcellular location">
    <subcellularLocation>
        <location evidence="1">Nucleus</location>
    </subcellularLocation>
</comment>
<evidence type="ECO:0000313" key="6">
    <source>
        <dbReference type="Proteomes" id="UP000075883"/>
    </source>
</evidence>
<dbReference type="GO" id="GO:0008270">
    <property type="term" value="F:zinc ion binding"/>
    <property type="evidence" value="ECO:0007669"/>
    <property type="project" value="UniProtKB-KW"/>
</dbReference>
<dbReference type="PANTHER" id="PTHR46564">
    <property type="entry name" value="TRANSPOSASE"/>
    <property type="match status" value="1"/>
</dbReference>